<organism evidence="5 6">
    <name type="scientific">Penicillium salamii</name>
    <dbReference type="NCBI Taxonomy" id="1612424"/>
    <lineage>
        <taxon>Eukaryota</taxon>
        <taxon>Fungi</taxon>
        <taxon>Dikarya</taxon>
        <taxon>Ascomycota</taxon>
        <taxon>Pezizomycotina</taxon>
        <taxon>Eurotiomycetes</taxon>
        <taxon>Eurotiomycetidae</taxon>
        <taxon>Eurotiales</taxon>
        <taxon>Aspergillaceae</taxon>
        <taxon>Penicillium</taxon>
    </lineage>
</organism>
<evidence type="ECO:0000256" key="2">
    <source>
        <dbReference type="ARBA" id="ARBA00023136"/>
    </source>
</evidence>
<dbReference type="PANTHER" id="PTHR12652">
    <property type="entry name" value="PEROXISOMAL BIOGENESIS FACTOR 11"/>
    <property type="match status" value="1"/>
</dbReference>
<name>A0A9W4JPG9_9EURO</name>
<dbReference type="PANTHER" id="PTHR12652:SF25">
    <property type="entry name" value="MICROBODY (PEROXISOME) PROLIFERATION PROTEIN PEROXIN 11C (EUROFUNG)"/>
    <property type="match status" value="1"/>
</dbReference>
<dbReference type="GO" id="GO:0016559">
    <property type="term" value="P:peroxisome fission"/>
    <property type="evidence" value="ECO:0007669"/>
    <property type="project" value="InterPro"/>
</dbReference>
<dbReference type="AlphaFoldDB" id="A0A9W4JPG9"/>
<comment type="subcellular location">
    <subcellularLocation>
        <location evidence="4">Peroxisome membrane</location>
    </subcellularLocation>
</comment>
<reference evidence="5" key="1">
    <citation type="submission" date="2021-07" db="EMBL/GenBank/DDBJ databases">
        <authorList>
            <person name="Branca A.L. A."/>
        </authorList>
    </citation>
    <scope>NUCLEOTIDE SEQUENCE</scope>
</reference>
<protein>
    <submittedName>
        <fullName evidence="5">Uncharacterized protein</fullName>
    </submittedName>
</protein>
<keyword evidence="6" id="KW-1185">Reference proteome</keyword>
<gene>
    <name evidence="5" type="ORF">PSALAMII_LOCUS8343</name>
</gene>
<accession>A0A9W4JPG9</accession>
<evidence type="ECO:0000313" key="6">
    <source>
        <dbReference type="Proteomes" id="UP001152649"/>
    </source>
</evidence>
<dbReference type="EMBL" id="CAJVPG010000422">
    <property type="protein sequence ID" value="CAG8406475.1"/>
    <property type="molecule type" value="Genomic_DNA"/>
</dbReference>
<dbReference type="Pfam" id="PF05648">
    <property type="entry name" value="PEX11"/>
    <property type="match status" value="1"/>
</dbReference>
<evidence type="ECO:0000313" key="5">
    <source>
        <dbReference type="EMBL" id="CAG8406475.1"/>
    </source>
</evidence>
<dbReference type="Proteomes" id="UP001152649">
    <property type="component" value="Unassembled WGS sequence"/>
</dbReference>
<evidence type="ECO:0000256" key="1">
    <source>
        <dbReference type="ARBA" id="ARBA00022593"/>
    </source>
</evidence>
<keyword evidence="3" id="KW-0576">Peroxisome</keyword>
<proteinExistence type="predicted"/>
<dbReference type="OrthoDB" id="550424at2759"/>
<dbReference type="InterPro" id="IPR008733">
    <property type="entry name" value="PEX11"/>
</dbReference>
<keyword evidence="2" id="KW-0472">Membrane</keyword>
<dbReference type="GO" id="GO:0005778">
    <property type="term" value="C:peroxisomal membrane"/>
    <property type="evidence" value="ECO:0007669"/>
    <property type="project" value="UniProtKB-SubCell"/>
</dbReference>
<sequence>MGHTKDPPSVHSSVRPIWKKTTGIVQRFEKLISTSTGQDAVLGLVEYSSFTLYHLLCLRGFQRTLHRKALGRFHSPDPAFLLAISALVSDARYTLRLFGLARLVNLGLKVIQNPPRDLWIHVLASLQIFMLVLYQTLENVSYLAGKGVISKVFLQRFADIKKWYLWSARFLLGNMIVELLKVWRNCRSCEAIGTNGLNSGLTTKMSENLKNGSANNKEREDRNRDWWKGLVVNSIWMPLCVHWSVDGGIGIPPNLVGALCFLAGVWPLHDRWQETRVI</sequence>
<keyword evidence="1" id="KW-0962">Peroxisome biogenesis</keyword>
<comment type="caution">
    <text evidence="5">The sequence shown here is derived from an EMBL/GenBank/DDBJ whole genome shotgun (WGS) entry which is preliminary data.</text>
</comment>
<evidence type="ECO:0000256" key="3">
    <source>
        <dbReference type="ARBA" id="ARBA00023140"/>
    </source>
</evidence>
<evidence type="ECO:0000256" key="4">
    <source>
        <dbReference type="ARBA" id="ARBA00046271"/>
    </source>
</evidence>